<dbReference type="GO" id="GO:0005737">
    <property type="term" value="C:cytoplasm"/>
    <property type="evidence" value="ECO:0007669"/>
    <property type="project" value="TreeGrafter"/>
</dbReference>
<dbReference type="Proteomes" id="UP000677228">
    <property type="component" value="Unassembled WGS sequence"/>
</dbReference>
<comment type="similarity">
    <text evidence="1">Belongs to the bystin family.</text>
</comment>
<dbReference type="PANTHER" id="PTHR12821:SF0">
    <property type="entry name" value="BYSTIN"/>
    <property type="match status" value="1"/>
</dbReference>
<sequence length="196" mass="22651">MEIEVLLIKQINANKQDDFPTISSKMKQETERIIDNRLSVKIIQQARRQQAEIDDELLHVDEEDEQVLRAFILSGTCALREAIIISSIIAKTSVPMLHSAAALLKIAEMNYSGVNSIFIRILVEKRFALPFRVVDGPVLFYQVIKSLLKQTACFYSIYAFKFCTDERELPDLWHQALLSFIQYYRQDISYGTFLLI</sequence>
<evidence type="ECO:0000256" key="1">
    <source>
        <dbReference type="ARBA" id="ARBA00007114"/>
    </source>
</evidence>
<dbReference type="Proteomes" id="UP000682733">
    <property type="component" value="Unassembled WGS sequence"/>
</dbReference>
<evidence type="ECO:0008006" key="5">
    <source>
        <dbReference type="Google" id="ProtNLM"/>
    </source>
</evidence>
<evidence type="ECO:0000313" key="3">
    <source>
        <dbReference type="EMBL" id="CAF3690674.1"/>
    </source>
</evidence>
<gene>
    <name evidence="2" type="ORF">OVA965_LOCUS10156</name>
    <name evidence="3" type="ORF">TMI583_LOCUS10152</name>
</gene>
<dbReference type="AlphaFoldDB" id="A0A8S2D9X3"/>
<dbReference type="PANTHER" id="PTHR12821">
    <property type="entry name" value="BYSTIN"/>
    <property type="match status" value="1"/>
</dbReference>
<evidence type="ECO:0000313" key="4">
    <source>
        <dbReference type="Proteomes" id="UP000677228"/>
    </source>
</evidence>
<dbReference type="EMBL" id="CAJOBA010003717">
    <property type="protein sequence ID" value="CAF3690674.1"/>
    <property type="molecule type" value="Genomic_DNA"/>
</dbReference>
<evidence type="ECO:0000313" key="2">
    <source>
        <dbReference type="EMBL" id="CAF0911701.1"/>
    </source>
</evidence>
<dbReference type="GO" id="GO:0030688">
    <property type="term" value="C:preribosome, small subunit precursor"/>
    <property type="evidence" value="ECO:0007669"/>
    <property type="project" value="TreeGrafter"/>
</dbReference>
<dbReference type="InterPro" id="IPR007955">
    <property type="entry name" value="Bystin"/>
</dbReference>
<dbReference type="EMBL" id="CAJNOK010003716">
    <property type="protein sequence ID" value="CAF0911701.1"/>
    <property type="molecule type" value="Genomic_DNA"/>
</dbReference>
<dbReference type="GO" id="GO:0030515">
    <property type="term" value="F:snoRNA binding"/>
    <property type="evidence" value="ECO:0007669"/>
    <property type="project" value="TreeGrafter"/>
</dbReference>
<dbReference type="Pfam" id="PF05291">
    <property type="entry name" value="Bystin"/>
    <property type="match status" value="1"/>
</dbReference>
<protein>
    <recommendedName>
        <fullName evidence="5">Bystin</fullName>
    </recommendedName>
</protein>
<reference evidence="2" key="1">
    <citation type="submission" date="2021-02" db="EMBL/GenBank/DDBJ databases">
        <authorList>
            <person name="Nowell W R."/>
        </authorList>
    </citation>
    <scope>NUCLEOTIDE SEQUENCE</scope>
</reference>
<organism evidence="2 4">
    <name type="scientific">Didymodactylos carnosus</name>
    <dbReference type="NCBI Taxonomy" id="1234261"/>
    <lineage>
        <taxon>Eukaryota</taxon>
        <taxon>Metazoa</taxon>
        <taxon>Spiralia</taxon>
        <taxon>Gnathifera</taxon>
        <taxon>Rotifera</taxon>
        <taxon>Eurotatoria</taxon>
        <taxon>Bdelloidea</taxon>
        <taxon>Philodinida</taxon>
        <taxon>Philodinidae</taxon>
        <taxon>Didymodactylos</taxon>
    </lineage>
</organism>
<name>A0A8S2D9X3_9BILA</name>
<dbReference type="GO" id="GO:0005730">
    <property type="term" value="C:nucleolus"/>
    <property type="evidence" value="ECO:0007669"/>
    <property type="project" value="TreeGrafter"/>
</dbReference>
<dbReference type="GO" id="GO:0006364">
    <property type="term" value="P:rRNA processing"/>
    <property type="evidence" value="ECO:0007669"/>
    <property type="project" value="TreeGrafter"/>
</dbReference>
<proteinExistence type="inferred from homology"/>
<accession>A0A8S2D9X3</accession>
<comment type="caution">
    <text evidence="2">The sequence shown here is derived from an EMBL/GenBank/DDBJ whole genome shotgun (WGS) entry which is preliminary data.</text>
</comment>